<evidence type="ECO:0000313" key="1">
    <source>
        <dbReference type="EnsemblFungi" id="CEF85248"/>
    </source>
</evidence>
<reference evidence="1" key="3">
    <citation type="submission" date="2017-01" db="UniProtKB">
        <authorList>
            <consortium name="EnsemblFungi"/>
        </authorList>
    </citation>
    <scope>IDENTIFICATION</scope>
    <source>
        <strain evidence="1">PH-1 / ATCC MYA-4620 / FGSC 9075 / NRRL 31084</strain>
    </source>
</reference>
<reference evidence="1" key="2">
    <citation type="journal article" date="2010" name="Nature">
        <title>Comparative genomics reveals mobile pathogenicity chromosomes in Fusarium.</title>
        <authorList>
            <person name="Ma L.J."/>
            <person name="van der Does H.C."/>
            <person name="Borkovich K.A."/>
            <person name="Coleman J.J."/>
            <person name="Daboussi M.J."/>
            <person name="Di Pietro A."/>
            <person name="Dufresne M."/>
            <person name="Freitag M."/>
            <person name="Grabherr M."/>
            <person name="Henrissat B."/>
            <person name="Houterman P.M."/>
            <person name="Kang S."/>
            <person name="Shim W.B."/>
            <person name="Woloshuk C."/>
            <person name="Xie X."/>
            <person name="Xu J.R."/>
            <person name="Antoniw J."/>
            <person name="Baker S.E."/>
            <person name="Bluhm B.H."/>
            <person name="Breakspear A."/>
            <person name="Brown D.W."/>
            <person name="Butchko R.A."/>
            <person name="Chapman S."/>
            <person name="Coulson R."/>
            <person name="Coutinho P.M."/>
            <person name="Danchin E.G."/>
            <person name="Diener A."/>
            <person name="Gale L.R."/>
            <person name="Gardiner D.M."/>
            <person name="Goff S."/>
            <person name="Hammond-Kosack K.E."/>
            <person name="Hilburn K."/>
            <person name="Hua-Van A."/>
            <person name="Jonkers W."/>
            <person name="Kazan K."/>
            <person name="Kodira C.D."/>
            <person name="Koehrsen M."/>
            <person name="Kumar L."/>
            <person name="Lee Y.H."/>
            <person name="Li L."/>
            <person name="Manners J.M."/>
            <person name="Miranda-Saavedra D."/>
            <person name="Mukherjee M."/>
            <person name="Park G."/>
            <person name="Park J."/>
            <person name="Park S.Y."/>
            <person name="Proctor R.H."/>
            <person name="Regev A."/>
            <person name="Ruiz-Roldan M.C."/>
            <person name="Sain D."/>
            <person name="Sakthikumar S."/>
            <person name="Sykes S."/>
            <person name="Schwartz D.C."/>
            <person name="Turgeon B.G."/>
            <person name="Wapinski I."/>
            <person name="Yoder O."/>
            <person name="Young S."/>
            <person name="Zeng Q."/>
            <person name="Zhou S."/>
            <person name="Galagan J."/>
            <person name="Cuomo C.A."/>
            <person name="Kistler H.C."/>
            <person name="Rep M."/>
        </authorList>
    </citation>
    <scope>GENOME REANNOTATION</scope>
    <source>
        <strain evidence="1">PH-1 / ATCC MYA-4620 / FGSC 9075 / NRRL 31084</strain>
    </source>
</reference>
<protein>
    <submittedName>
        <fullName evidence="1">Uncharacterized protein</fullName>
    </submittedName>
</protein>
<organism evidence="1">
    <name type="scientific">Gibberella zeae (strain ATCC MYA-4620 / CBS 123657 / FGSC 9075 / NRRL 31084 / PH-1)</name>
    <name type="common">Wheat head blight fungus</name>
    <name type="synonym">Fusarium graminearum</name>
    <dbReference type="NCBI Taxonomy" id="229533"/>
    <lineage>
        <taxon>Eukaryota</taxon>
        <taxon>Fungi</taxon>
        <taxon>Dikarya</taxon>
        <taxon>Ascomycota</taxon>
        <taxon>Pezizomycotina</taxon>
        <taxon>Sordariomycetes</taxon>
        <taxon>Hypocreomycetidae</taxon>
        <taxon>Hypocreales</taxon>
        <taxon>Nectriaceae</taxon>
        <taxon>Fusarium</taxon>
    </lineage>
</organism>
<sequence>MRRKIATTTSGSITTGNNAIFSVPDPPSGISVAAGALVFKTGMARKCASNKDDHVIHDESSRLNNGSTIPYCKMLAPLDPDLESDISATEPNSWEAFA</sequence>
<proteinExistence type="predicted"/>
<reference evidence="1" key="1">
    <citation type="journal article" date="2007" name="Science">
        <title>The Fusarium graminearum genome reveals a link between localized polymorphism and pathogen specialization.</title>
        <authorList>
            <person name="Cuomo C.A."/>
            <person name="Gueldener U."/>
            <person name="Xu J.-R."/>
            <person name="Trail F."/>
            <person name="Turgeon B.G."/>
            <person name="Di Pietro A."/>
            <person name="Walton J.D."/>
            <person name="Ma L.-J."/>
            <person name="Baker S.E."/>
            <person name="Rep M."/>
            <person name="Adam G."/>
            <person name="Antoniw J."/>
            <person name="Baldwin T."/>
            <person name="Calvo S.E."/>
            <person name="Chang Y.-L."/>
            <person name="DeCaprio D."/>
            <person name="Gale L.R."/>
            <person name="Gnerre S."/>
            <person name="Goswami R.S."/>
            <person name="Hammond-Kosack K."/>
            <person name="Harris L.J."/>
            <person name="Hilburn K."/>
            <person name="Kennell J.C."/>
            <person name="Kroken S."/>
            <person name="Magnuson J.K."/>
            <person name="Mannhaupt G."/>
            <person name="Mauceli E.W."/>
            <person name="Mewes H.-W."/>
            <person name="Mitterbauer R."/>
            <person name="Muehlbauer G."/>
            <person name="Muensterkoetter M."/>
            <person name="Nelson D."/>
            <person name="O'Donnell K."/>
            <person name="Ouellet T."/>
            <person name="Qi W."/>
            <person name="Quesneville H."/>
            <person name="Roncero M.I.G."/>
            <person name="Seong K.-Y."/>
            <person name="Tetko I.V."/>
            <person name="Urban M."/>
            <person name="Waalwijk C."/>
            <person name="Ward T.J."/>
            <person name="Yao J."/>
            <person name="Birren B.W."/>
            <person name="Kistler H.C."/>
        </authorList>
    </citation>
    <scope>NUCLEOTIDE SEQUENCE [LARGE SCALE GENOMIC DNA]</scope>
    <source>
        <strain evidence="1">PH-1 / ATCC MYA-4620 / FGSC 9075 / NRRL 31084</strain>
    </source>
</reference>
<accession>A0A098DWJ3</accession>
<name>A0A098DWJ3_GIBZE</name>
<dbReference type="EMBL" id="HG970335">
    <property type="status" value="NOT_ANNOTATED_CDS"/>
    <property type="molecule type" value="Genomic_DNA"/>
</dbReference>
<dbReference type="AlphaFoldDB" id="A0A098DWJ3"/>
<dbReference type="EnsemblFungi" id="CEF85248">
    <property type="protein sequence ID" value="CEF85248"/>
    <property type="gene ID" value="FGRRES_15455"/>
</dbReference>
<accession>A0A0E0SFN5</accession>